<proteinExistence type="predicted"/>
<evidence type="ECO:0000313" key="2">
    <source>
        <dbReference type="Proteomes" id="UP000004095"/>
    </source>
</evidence>
<dbReference type="EMBL" id="AAWS01000020">
    <property type="protein sequence ID" value="EAY27887.1"/>
    <property type="molecule type" value="Genomic_DNA"/>
</dbReference>
<dbReference type="AlphaFoldDB" id="A1ZP95"/>
<sequence length="54" mass="6117">MSKTDRSANTVKNPNNRVRIAMGIQGRNILSDDDLKKVLGDDFLEEELNRQVNS</sequence>
<protein>
    <submittedName>
        <fullName evidence="1">Uncharacterized protein</fullName>
    </submittedName>
</protein>
<evidence type="ECO:0000313" key="1">
    <source>
        <dbReference type="EMBL" id="EAY27887.1"/>
    </source>
</evidence>
<keyword evidence="2" id="KW-1185">Reference proteome</keyword>
<organism evidence="1 2">
    <name type="scientific">Microscilla marina ATCC 23134</name>
    <dbReference type="NCBI Taxonomy" id="313606"/>
    <lineage>
        <taxon>Bacteria</taxon>
        <taxon>Pseudomonadati</taxon>
        <taxon>Bacteroidota</taxon>
        <taxon>Cytophagia</taxon>
        <taxon>Cytophagales</taxon>
        <taxon>Microscillaceae</taxon>
        <taxon>Microscilla</taxon>
    </lineage>
</organism>
<comment type="caution">
    <text evidence="1">The sequence shown here is derived from an EMBL/GenBank/DDBJ whole genome shotgun (WGS) entry which is preliminary data.</text>
</comment>
<dbReference type="RefSeq" id="WP_002698910.1">
    <property type="nucleotide sequence ID" value="NZ_AAWS01000020.1"/>
</dbReference>
<gene>
    <name evidence="1" type="ORF">M23134_00328</name>
</gene>
<dbReference type="Proteomes" id="UP000004095">
    <property type="component" value="Unassembled WGS sequence"/>
</dbReference>
<reference evidence="1 2" key="1">
    <citation type="submission" date="2007-01" db="EMBL/GenBank/DDBJ databases">
        <authorList>
            <person name="Haygood M."/>
            <person name="Podell S."/>
            <person name="Anderson C."/>
            <person name="Hopkinson B."/>
            <person name="Roe K."/>
            <person name="Barbeau K."/>
            <person name="Gaasterland T."/>
            <person name="Ferriera S."/>
            <person name="Johnson J."/>
            <person name="Kravitz S."/>
            <person name="Beeson K."/>
            <person name="Sutton G."/>
            <person name="Rogers Y.-H."/>
            <person name="Friedman R."/>
            <person name="Frazier M."/>
            <person name="Venter J.C."/>
        </authorList>
    </citation>
    <scope>NUCLEOTIDE SEQUENCE [LARGE SCALE GENOMIC DNA]</scope>
    <source>
        <strain evidence="1 2">ATCC 23134</strain>
    </source>
</reference>
<accession>A1ZP95</accession>
<name>A1ZP95_MICM2</name>